<name>A0ABM5LKH2_FIBSS</name>
<gene>
    <name evidence="4" type="ordered locus">Fisuc_2573</name>
</gene>
<accession>A0ABM5LKH2</accession>
<feature type="transmembrane region" description="Helical" evidence="2">
    <location>
        <begin position="24"/>
        <end position="42"/>
    </location>
</feature>
<feature type="domain" description="Protein SirB1 N-terminal" evidence="3">
    <location>
        <begin position="84"/>
        <end position="200"/>
    </location>
</feature>
<dbReference type="Pfam" id="PF13369">
    <property type="entry name" value="Transglut_core2"/>
    <property type="match status" value="1"/>
</dbReference>
<reference evidence="4" key="1">
    <citation type="submission" date="2009-10" db="EMBL/GenBank/DDBJ databases">
        <title>Complete sequence of Fibrobacter succinogenes subsp. succinogenes S85.</title>
        <authorList>
            <consortium name="US DOE Joint Genome Institute"/>
            <person name="Lucas S."/>
            <person name="Copeland A."/>
            <person name="Lapidus A."/>
            <person name="Glavina del Rio T."/>
            <person name="Tice H."/>
            <person name="Bruce D."/>
            <person name="Goodwin L."/>
            <person name="Pitluck S."/>
            <person name="Chertkov O."/>
            <person name="Detter J.C."/>
            <person name="Han C."/>
            <person name="Tapia R."/>
            <person name="Larimer F."/>
            <person name="Land M."/>
            <person name="Hauser L."/>
            <person name="Kyrpides N."/>
            <person name="Mikhailova N."/>
            <person name="Weimer P.J."/>
            <person name="Stevenson D.M."/>
            <person name="Boyum J."/>
            <person name="Brumm P.I."/>
            <person name="Mead D."/>
        </authorList>
    </citation>
    <scope>NUCLEOTIDE SEQUENCE [LARGE SCALE GENOMIC DNA]</scope>
    <source>
        <strain evidence="4">S85</strain>
    </source>
</reference>
<keyword evidence="2" id="KW-0812">Transmembrane</keyword>
<sequence>MGRNLDERLKMNLSSLVSRLSSKLFWWLFFATLVIALPFLLWNGKSESMSYREMACVFEERAPGCLDSISDWHAGLAYFDSSVAATHDTLQSLKNLLWQFWNIEFAGAGEAAVAKDAVLPLRVLANKRSGCMGLSWLALMVAQSRGLPLDAILLPGHVFLRYGSSDSFVNLEPNRRGFTYTDEEYREKYKKGPWTGLEFKPLETRQFIGLAAFDIGNLYLENDIPRALTWYRMAEEFFPEYPGIEANQSIAKNRLPNPF</sequence>
<evidence type="ECO:0000313" key="5">
    <source>
        <dbReference type="Proteomes" id="UP000001497"/>
    </source>
</evidence>
<evidence type="ECO:0000256" key="2">
    <source>
        <dbReference type="SAM" id="Phobius"/>
    </source>
</evidence>
<dbReference type="InterPro" id="IPR032698">
    <property type="entry name" value="SirB1_N"/>
</dbReference>
<evidence type="ECO:0000259" key="3">
    <source>
        <dbReference type="Pfam" id="PF13369"/>
    </source>
</evidence>
<dbReference type="EMBL" id="CP001792">
    <property type="protein sequence ID" value="ACX76158.1"/>
    <property type="molecule type" value="Genomic_DNA"/>
</dbReference>
<proteinExistence type="inferred from homology"/>
<protein>
    <recommendedName>
        <fullName evidence="3">Protein SirB1 N-terminal domain-containing protein</fullName>
    </recommendedName>
</protein>
<evidence type="ECO:0000256" key="1">
    <source>
        <dbReference type="ARBA" id="ARBA00007100"/>
    </source>
</evidence>
<keyword evidence="5" id="KW-1185">Reference proteome</keyword>
<evidence type="ECO:0000313" key="4">
    <source>
        <dbReference type="EMBL" id="ACX76158.1"/>
    </source>
</evidence>
<dbReference type="Proteomes" id="UP000001497">
    <property type="component" value="Chromosome"/>
</dbReference>
<comment type="similarity">
    <text evidence="1">Belongs to the UPF0162 family.</text>
</comment>
<keyword evidence="2" id="KW-1133">Transmembrane helix</keyword>
<keyword evidence="2" id="KW-0472">Membrane</keyword>
<organism evidence="4 5">
    <name type="scientific">Fibrobacter succinogenes (strain ATCC 19169 / S85)</name>
    <dbReference type="NCBI Taxonomy" id="59374"/>
    <lineage>
        <taxon>Bacteria</taxon>
        <taxon>Pseudomonadati</taxon>
        <taxon>Fibrobacterota</taxon>
        <taxon>Fibrobacteria</taxon>
        <taxon>Fibrobacterales</taxon>
        <taxon>Fibrobacteraceae</taxon>
        <taxon>Fibrobacter</taxon>
    </lineage>
</organism>